<name>A0A5C6RGG3_9BACT</name>
<feature type="domain" description="Glycosyltransferase family 28 N-terminal" evidence="11">
    <location>
        <begin position="6"/>
        <end position="145"/>
    </location>
</feature>
<dbReference type="Proteomes" id="UP000321580">
    <property type="component" value="Unassembled WGS sequence"/>
</dbReference>
<comment type="subcellular location">
    <subcellularLocation>
        <location evidence="10">Cell membrane</location>
        <topology evidence="10">Peripheral membrane protein</topology>
        <orientation evidence="10">Cytoplasmic side</orientation>
    </subcellularLocation>
</comment>
<comment type="caution">
    <text evidence="13">The sequence shown here is derived from an EMBL/GenBank/DDBJ whole genome shotgun (WGS) entry which is preliminary data.</text>
</comment>
<dbReference type="InterPro" id="IPR004276">
    <property type="entry name" value="GlycoTrans_28_N"/>
</dbReference>
<keyword evidence="8 10" id="KW-0131">Cell cycle</keyword>
<dbReference type="OrthoDB" id="9808936at2"/>
<keyword evidence="6 10" id="KW-0573">Peptidoglycan synthesis</keyword>
<comment type="catalytic activity">
    <reaction evidence="10">
        <text>di-trans,octa-cis-undecaprenyl diphospho-N-acetyl-alpha-D-muramoyl-L-alanyl-D-glutamyl-meso-2,6-diaminopimeloyl-D-alanyl-D-alanine + UDP-N-acetyl-alpha-D-glucosamine = di-trans,octa-cis-undecaprenyl diphospho-[N-acetyl-alpha-D-glucosaminyl-(1-&gt;4)]-N-acetyl-alpha-D-muramoyl-L-alanyl-D-glutamyl-meso-2,6-diaminopimeloyl-D-alanyl-D-alanine + UDP + H(+)</text>
        <dbReference type="Rhea" id="RHEA:31227"/>
        <dbReference type="ChEBI" id="CHEBI:15378"/>
        <dbReference type="ChEBI" id="CHEBI:57705"/>
        <dbReference type="ChEBI" id="CHEBI:58223"/>
        <dbReference type="ChEBI" id="CHEBI:61387"/>
        <dbReference type="ChEBI" id="CHEBI:61388"/>
        <dbReference type="EC" id="2.4.1.227"/>
    </reaction>
</comment>
<dbReference type="GO" id="GO:0008360">
    <property type="term" value="P:regulation of cell shape"/>
    <property type="evidence" value="ECO:0007669"/>
    <property type="project" value="UniProtKB-KW"/>
</dbReference>
<dbReference type="GO" id="GO:0005886">
    <property type="term" value="C:plasma membrane"/>
    <property type="evidence" value="ECO:0007669"/>
    <property type="project" value="UniProtKB-SubCell"/>
</dbReference>
<keyword evidence="7 10" id="KW-0472">Membrane</keyword>
<accession>A0A5C6RGG3</accession>
<dbReference type="Gene3D" id="3.40.50.2000">
    <property type="entry name" value="Glycogen Phosphorylase B"/>
    <property type="match status" value="2"/>
</dbReference>
<dbReference type="Pfam" id="PF03033">
    <property type="entry name" value="Glyco_transf_28"/>
    <property type="match status" value="1"/>
</dbReference>
<evidence type="ECO:0000256" key="2">
    <source>
        <dbReference type="ARBA" id="ARBA00022618"/>
    </source>
</evidence>
<keyword evidence="2 10" id="KW-0132">Cell division</keyword>
<dbReference type="InterPro" id="IPR007235">
    <property type="entry name" value="Glyco_trans_28_C"/>
</dbReference>
<keyword evidence="1 10" id="KW-1003">Cell membrane</keyword>
<organism evidence="13 14">
    <name type="scientific">Phaeodactylibacter luteus</name>
    <dbReference type="NCBI Taxonomy" id="1564516"/>
    <lineage>
        <taxon>Bacteria</taxon>
        <taxon>Pseudomonadati</taxon>
        <taxon>Bacteroidota</taxon>
        <taxon>Saprospiria</taxon>
        <taxon>Saprospirales</taxon>
        <taxon>Haliscomenobacteraceae</taxon>
        <taxon>Phaeodactylibacter</taxon>
    </lineage>
</organism>
<dbReference type="AlphaFoldDB" id="A0A5C6RGG3"/>
<dbReference type="GO" id="GO:0009252">
    <property type="term" value="P:peptidoglycan biosynthetic process"/>
    <property type="evidence" value="ECO:0007669"/>
    <property type="project" value="UniProtKB-UniRule"/>
</dbReference>
<evidence type="ECO:0000256" key="7">
    <source>
        <dbReference type="ARBA" id="ARBA00023136"/>
    </source>
</evidence>
<feature type="binding site" evidence="10">
    <location>
        <position position="168"/>
    </location>
    <ligand>
        <name>UDP-N-acetyl-alpha-D-glucosamine</name>
        <dbReference type="ChEBI" id="CHEBI:57705"/>
    </ligand>
</feature>
<dbReference type="UniPathway" id="UPA00219"/>
<sequence>MSQPKIIISGGGTGGHIFPAIAIADALRAEEPGVEVRFVGAKGRMEMEKVPKAGYAIEGLWISGFQRKLTWQNLSFPFKLLSSLWKARRILKKWKPDVAVGVGGYASGPLLQVANSMGIPTLLQEQNSFPGVTNRLLGGKAQKVCVAYEGMERWFGAEKLLLTGNPVRSNLQDMHATREEAAAHFGLDPAKPIVFVFGGSLGAKSINQAMEANAVHWESRPDIQVLWQVGQLYVKGFGQCATARLPQVKAQAFIDRMDLAYAMADVIVARAGALTISELQFAGKPAVFIPSPNVAEDHQTKNADALVAKGAALLLPDVEAAARIFTEVEKLLRDEPQRQLLSKNIKALAKRDAARRIAQEVLSLVPSKS</sequence>
<dbReference type="GO" id="GO:0071555">
    <property type="term" value="P:cell wall organization"/>
    <property type="evidence" value="ECO:0007669"/>
    <property type="project" value="UniProtKB-KW"/>
</dbReference>
<dbReference type="GO" id="GO:0005975">
    <property type="term" value="P:carbohydrate metabolic process"/>
    <property type="evidence" value="ECO:0007669"/>
    <property type="project" value="InterPro"/>
</dbReference>
<dbReference type="PANTHER" id="PTHR21015">
    <property type="entry name" value="UDP-N-ACETYLGLUCOSAMINE--N-ACETYLMURAMYL-(PENTAPEPTIDE) PYROPHOSPHORYL-UNDECAPRENOL N-ACETYLGLUCOSAMINE TRANSFERASE 1"/>
    <property type="match status" value="1"/>
</dbReference>
<evidence type="ECO:0000256" key="10">
    <source>
        <dbReference type="HAMAP-Rule" id="MF_00033"/>
    </source>
</evidence>
<evidence type="ECO:0000256" key="8">
    <source>
        <dbReference type="ARBA" id="ARBA00023306"/>
    </source>
</evidence>
<evidence type="ECO:0000313" key="13">
    <source>
        <dbReference type="EMBL" id="TXB61528.1"/>
    </source>
</evidence>
<evidence type="ECO:0000256" key="5">
    <source>
        <dbReference type="ARBA" id="ARBA00022960"/>
    </source>
</evidence>
<protein>
    <recommendedName>
        <fullName evidence="10">UDP-N-acetylglucosamine--N-acetylmuramyl-(pentapeptide) pyrophosphoryl-undecaprenol N-acetylglucosamine transferase</fullName>
        <ecNumber evidence="10">2.4.1.227</ecNumber>
    </recommendedName>
    <alternativeName>
        <fullName evidence="10">Undecaprenyl-PP-MurNAc-pentapeptide-UDPGlcNAc GlcNAc transferase</fullName>
    </alternativeName>
</protein>
<dbReference type="HAMAP" id="MF_00033">
    <property type="entry name" value="MurG"/>
    <property type="match status" value="1"/>
</dbReference>
<evidence type="ECO:0000256" key="3">
    <source>
        <dbReference type="ARBA" id="ARBA00022676"/>
    </source>
</evidence>
<reference evidence="13 14" key="1">
    <citation type="submission" date="2019-08" db="EMBL/GenBank/DDBJ databases">
        <title>Genome of Phaeodactylibacter luteus.</title>
        <authorList>
            <person name="Bowman J.P."/>
        </authorList>
    </citation>
    <scope>NUCLEOTIDE SEQUENCE [LARGE SCALE GENOMIC DNA]</scope>
    <source>
        <strain evidence="13 14">KCTC 42180</strain>
    </source>
</reference>
<feature type="binding site" evidence="10">
    <location>
        <position position="200"/>
    </location>
    <ligand>
        <name>UDP-N-acetyl-alpha-D-glucosamine</name>
        <dbReference type="ChEBI" id="CHEBI:57705"/>
    </ligand>
</feature>
<keyword evidence="3 10" id="KW-0328">Glycosyltransferase</keyword>
<dbReference type="EMBL" id="VOOR01000055">
    <property type="protein sequence ID" value="TXB61528.1"/>
    <property type="molecule type" value="Genomic_DNA"/>
</dbReference>
<keyword evidence="9 10" id="KW-0961">Cell wall biogenesis/degradation</keyword>
<comment type="pathway">
    <text evidence="10">Cell wall biogenesis; peptidoglycan biosynthesis.</text>
</comment>
<evidence type="ECO:0000256" key="9">
    <source>
        <dbReference type="ARBA" id="ARBA00023316"/>
    </source>
</evidence>
<evidence type="ECO:0000259" key="12">
    <source>
        <dbReference type="Pfam" id="PF04101"/>
    </source>
</evidence>
<evidence type="ECO:0000256" key="6">
    <source>
        <dbReference type="ARBA" id="ARBA00022984"/>
    </source>
</evidence>
<evidence type="ECO:0000256" key="1">
    <source>
        <dbReference type="ARBA" id="ARBA00022475"/>
    </source>
</evidence>
<dbReference type="GO" id="GO:0050511">
    <property type="term" value="F:undecaprenyldiphospho-muramoylpentapeptide beta-N-acetylglucosaminyltransferase activity"/>
    <property type="evidence" value="ECO:0007669"/>
    <property type="project" value="UniProtKB-UniRule"/>
</dbReference>
<comment type="function">
    <text evidence="10">Cell wall formation. Catalyzes the transfer of a GlcNAc subunit on undecaprenyl-pyrophosphoryl-MurNAc-pentapeptide (lipid intermediate I) to form undecaprenyl-pyrophosphoryl-MurNAc-(pentapeptide)GlcNAc (lipid intermediate II).</text>
</comment>
<comment type="caution">
    <text evidence="10">Lacks conserved residue(s) required for the propagation of feature annotation.</text>
</comment>
<dbReference type="RefSeq" id="WP_147169095.1">
    <property type="nucleotide sequence ID" value="NZ_VOOR01000055.1"/>
</dbReference>
<keyword evidence="14" id="KW-1185">Reference proteome</keyword>
<dbReference type="InterPro" id="IPR006009">
    <property type="entry name" value="GlcNAc_MurG"/>
</dbReference>
<evidence type="ECO:0000313" key="14">
    <source>
        <dbReference type="Proteomes" id="UP000321580"/>
    </source>
</evidence>
<keyword evidence="4 10" id="KW-0808">Transferase</keyword>
<feature type="binding site" evidence="10">
    <location>
        <position position="127"/>
    </location>
    <ligand>
        <name>UDP-N-acetyl-alpha-D-glucosamine</name>
        <dbReference type="ChEBI" id="CHEBI:57705"/>
    </ligand>
</feature>
<gene>
    <name evidence="10 13" type="primary">murG</name>
    <name evidence="13" type="ORF">FRY97_18685</name>
</gene>
<comment type="similarity">
    <text evidence="10">Belongs to the glycosyltransferase 28 family. MurG subfamily.</text>
</comment>
<feature type="binding site" evidence="10">
    <location>
        <position position="254"/>
    </location>
    <ligand>
        <name>UDP-N-acetyl-alpha-D-glucosamine</name>
        <dbReference type="ChEBI" id="CHEBI:57705"/>
    </ligand>
</feature>
<dbReference type="GO" id="GO:0051301">
    <property type="term" value="P:cell division"/>
    <property type="evidence" value="ECO:0007669"/>
    <property type="project" value="UniProtKB-KW"/>
</dbReference>
<keyword evidence="5 10" id="KW-0133">Cell shape</keyword>
<dbReference type="SUPFAM" id="SSF53756">
    <property type="entry name" value="UDP-Glycosyltransferase/glycogen phosphorylase"/>
    <property type="match status" value="1"/>
</dbReference>
<proteinExistence type="inferred from homology"/>
<dbReference type="GO" id="GO:0051991">
    <property type="term" value="F:UDP-N-acetyl-D-glucosamine:N-acetylmuramoyl-L-alanyl-D-glutamyl-meso-2,6-diaminopimelyl-D-alanyl-D-alanine-diphosphoundecaprenol 4-beta-N-acetylglucosaminlytransferase activity"/>
    <property type="evidence" value="ECO:0007669"/>
    <property type="project" value="RHEA"/>
</dbReference>
<feature type="binding site" evidence="10">
    <location>
        <position position="299"/>
    </location>
    <ligand>
        <name>UDP-N-acetyl-alpha-D-glucosamine</name>
        <dbReference type="ChEBI" id="CHEBI:57705"/>
    </ligand>
</feature>
<dbReference type="Pfam" id="PF04101">
    <property type="entry name" value="Glyco_tran_28_C"/>
    <property type="match status" value="1"/>
</dbReference>
<dbReference type="NCBIfam" id="TIGR01133">
    <property type="entry name" value="murG"/>
    <property type="match status" value="1"/>
</dbReference>
<evidence type="ECO:0000256" key="4">
    <source>
        <dbReference type="ARBA" id="ARBA00022679"/>
    </source>
</evidence>
<evidence type="ECO:0000259" key="11">
    <source>
        <dbReference type="Pfam" id="PF03033"/>
    </source>
</evidence>
<dbReference type="EC" id="2.4.1.227" evidence="10"/>
<feature type="binding site" evidence="10">
    <location>
        <begin position="13"/>
        <end position="15"/>
    </location>
    <ligand>
        <name>UDP-N-acetyl-alpha-D-glucosamine</name>
        <dbReference type="ChEBI" id="CHEBI:57705"/>
    </ligand>
</feature>
<dbReference type="PANTHER" id="PTHR21015:SF22">
    <property type="entry name" value="GLYCOSYLTRANSFERASE"/>
    <property type="match status" value="1"/>
</dbReference>
<feature type="domain" description="Glycosyl transferase family 28 C-terminal" evidence="12">
    <location>
        <begin position="193"/>
        <end position="356"/>
    </location>
</feature>
<dbReference type="CDD" id="cd03785">
    <property type="entry name" value="GT28_MurG"/>
    <property type="match status" value="1"/>
</dbReference>